<dbReference type="Proteomes" id="UP000266673">
    <property type="component" value="Unassembled WGS sequence"/>
</dbReference>
<keyword evidence="1" id="KW-0812">Transmembrane</keyword>
<feature type="transmembrane region" description="Helical" evidence="1">
    <location>
        <begin position="6"/>
        <end position="28"/>
    </location>
</feature>
<gene>
    <name evidence="2" type="ORF">C2G38_2123739</name>
</gene>
<dbReference type="AlphaFoldDB" id="A0A397U280"/>
<evidence type="ECO:0000256" key="1">
    <source>
        <dbReference type="SAM" id="Phobius"/>
    </source>
</evidence>
<comment type="caution">
    <text evidence="2">The sequence shown here is derived from an EMBL/GenBank/DDBJ whole genome shotgun (WGS) entry which is preliminary data.</text>
</comment>
<name>A0A397U280_9GLOM</name>
<evidence type="ECO:0000313" key="2">
    <source>
        <dbReference type="EMBL" id="RIB03147.1"/>
    </source>
</evidence>
<organism evidence="2 3">
    <name type="scientific">Gigaspora rosea</name>
    <dbReference type="NCBI Taxonomy" id="44941"/>
    <lineage>
        <taxon>Eukaryota</taxon>
        <taxon>Fungi</taxon>
        <taxon>Fungi incertae sedis</taxon>
        <taxon>Mucoromycota</taxon>
        <taxon>Glomeromycotina</taxon>
        <taxon>Glomeromycetes</taxon>
        <taxon>Diversisporales</taxon>
        <taxon>Gigasporaceae</taxon>
        <taxon>Gigaspora</taxon>
    </lineage>
</organism>
<keyword evidence="1" id="KW-1133">Transmembrane helix</keyword>
<keyword evidence="1" id="KW-0472">Membrane</keyword>
<accession>A0A397U280</accession>
<dbReference type="EMBL" id="QKWP01002494">
    <property type="protein sequence ID" value="RIB03147.1"/>
    <property type="molecule type" value="Genomic_DNA"/>
</dbReference>
<feature type="transmembrane region" description="Helical" evidence="1">
    <location>
        <begin position="35"/>
        <end position="58"/>
    </location>
</feature>
<protein>
    <submittedName>
        <fullName evidence="2">Uncharacterized protein</fullName>
    </submittedName>
</protein>
<evidence type="ECO:0000313" key="3">
    <source>
        <dbReference type="Proteomes" id="UP000266673"/>
    </source>
</evidence>
<reference evidence="2 3" key="1">
    <citation type="submission" date="2018-06" db="EMBL/GenBank/DDBJ databases">
        <title>Comparative genomics reveals the genomic features of Rhizophagus irregularis, R. cerebriforme, R. diaphanum and Gigaspora rosea, and their symbiotic lifestyle signature.</title>
        <authorList>
            <person name="Morin E."/>
            <person name="San Clemente H."/>
            <person name="Chen E.C.H."/>
            <person name="De La Providencia I."/>
            <person name="Hainaut M."/>
            <person name="Kuo A."/>
            <person name="Kohler A."/>
            <person name="Murat C."/>
            <person name="Tang N."/>
            <person name="Roy S."/>
            <person name="Loubradou J."/>
            <person name="Henrissat B."/>
            <person name="Grigoriev I.V."/>
            <person name="Corradi N."/>
            <person name="Roux C."/>
            <person name="Martin F.M."/>
        </authorList>
    </citation>
    <scope>NUCLEOTIDE SEQUENCE [LARGE SCALE GENOMIC DNA]</scope>
    <source>
        <strain evidence="2 3">DAOM 194757</strain>
    </source>
</reference>
<proteinExistence type="predicted"/>
<keyword evidence="3" id="KW-1185">Reference proteome</keyword>
<sequence>MAYELGLPHYLYIALCAIGIIILIYVALKVSRTICCTICWCCGFLVLVIAGVIIFIVFRNKVEESSQAKLADYGAMNN</sequence>